<dbReference type="GO" id="GO:0016787">
    <property type="term" value="F:hydrolase activity"/>
    <property type="evidence" value="ECO:0007669"/>
    <property type="project" value="UniProtKB-KW"/>
</dbReference>
<reference evidence="1 2" key="1">
    <citation type="journal article" date="2014" name="World J. Microbiol. Biotechnol.">
        <title>Biodiversity and physiological characteristics of Antarctic and Arctic lichens-associated bacteria.</title>
        <authorList>
            <person name="Lee Y.M."/>
            <person name="Kim E.H."/>
            <person name="Lee H.K."/>
            <person name="Hong S.G."/>
        </authorList>
    </citation>
    <scope>NUCLEOTIDE SEQUENCE [LARGE SCALE GENOMIC DNA]</scope>
    <source>
        <strain evidence="1 2">PAMC 26569</strain>
    </source>
</reference>
<accession>A0A6M8HPK0</accession>
<dbReference type="InterPro" id="IPR029058">
    <property type="entry name" value="AB_hydrolase_fold"/>
</dbReference>
<dbReference type="KEGG" id="lck:HN018_09265"/>
<dbReference type="EMBL" id="CP053708">
    <property type="protein sequence ID" value="QKE90210.1"/>
    <property type="molecule type" value="Genomic_DNA"/>
</dbReference>
<dbReference type="Proteomes" id="UP000500767">
    <property type="component" value="Chromosome"/>
</dbReference>
<organism evidence="1 2">
    <name type="scientific">Lichenicola cladoniae</name>
    <dbReference type="NCBI Taxonomy" id="1484109"/>
    <lineage>
        <taxon>Bacteria</taxon>
        <taxon>Pseudomonadati</taxon>
        <taxon>Pseudomonadota</taxon>
        <taxon>Alphaproteobacteria</taxon>
        <taxon>Acetobacterales</taxon>
        <taxon>Acetobacteraceae</taxon>
        <taxon>Lichenicola</taxon>
    </lineage>
</organism>
<name>A0A6M8HPK0_9PROT</name>
<protein>
    <submittedName>
        <fullName evidence="1">Alpha/beta hydrolase</fullName>
    </submittedName>
</protein>
<dbReference type="AlphaFoldDB" id="A0A6M8HPK0"/>
<keyword evidence="2" id="KW-1185">Reference proteome</keyword>
<gene>
    <name evidence="1" type="ORF">HN018_09265</name>
</gene>
<evidence type="ECO:0000313" key="2">
    <source>
        <dbReference type="Proteomes" id="UP000500767"/>
    </source>
</evidence>
<keyword evidence="1" id="KW-0378">Hydrolase</keyword>
<sequence length="219" mass="24057">MANASDDRVLLLHGIASGARSMRRLERAIIAAGYDTLNLAYPSCTMCLVDLVEKVRLQSAWIERKGTGVTHFVTYSMGGLLARAYIERYRPIRLGRVVMLAPPNGGSEIADLLVNNQFYRKIFGPMGAELTTSPSSSLEQLLGKVDYPLGIVAGNRFVDPLGWLLIPGPNDGRVSVEHTMVPGMADHITIPATHFAMMRNQNAIRHVVAFLVNGHFVRD</sequence>
<evidence type="ECO:0000313" key="1">
    <source>
        <dbReference type="EMBL" id="QKE90210.1"/>
    </source>
</evidence>
<dbReference type="SUPFAM" id="SSF53474">
    <property type="entry name" value="alpha/beta-Hydrolases"/>
    <property type="match status" value="1"/>
</dbReference>
<dbReference type="PANTHER" id="PTHR37946:SF1">
    <property type="entry name" value="SLL1969 PROTEIN"/>
    <property type="match status" value="1"/>
</dbReference>
<dbReference type="PANTHER" id="PTHR37946">
    <property type="entry name" value="SLL1969 PROTEIN"/>
    <property type="match status" value="1"/>
</dbReference>
<dbReference type="Gene3D" id="3.40.50.1820">
    <property type="entry name" value="alpha/beta hydrolase"/>
    <property type="match status" value="1"/>
</dbReference>
<proteinExistence type="predicted"/>